<protein>
    <recommendedName>
        <fullName evidence="2">RING-type E3 ubiquitin transferase</fullName>
        <ecNumber evidence="2">2.3.2.27</ecNumber>
    </recommendedName>
</protein>
<comment type="catalytic activity">
    <reaction evidence="1">
        <text>S-ubiquitinyl-[E2 ubiquitin-conjugating enzyme]-L-cysteine + [acceptor protein]-L-lysine = [E2 ubiquitin-conjugating enzyme]-L-cysteine + N(6)-ubiquitinyl-[acceptor protein]-L-lysine.</text>
        <dbReference type="EC" id="2.3.2.27"/>
    </reaction>
</comment>
<dbReference type="PANTHER" id="PTHR48051:SF1">
    <property type="entry name" value="RAS SUPPRESSOR PROTEIN 1"/>
    <property type="match status" value="1"/>
</dbReference>
<dbReference type="InterPro" id="IPR046673">
    <property type="entry name" value="ToxA_N"/>
</dbReference>
<keyword evidence="6" id="KW-0833">Ubl conjugation pathway</keyword>
<evidence type="ECO:0000313" key="8">
    <source>
        <dbReference type="EMBL" id="MBC3447293.1"/>
    </source>
</evidence>
<dbReference type="Gene3D" id="1.20.58.360">
    <property type="entry name" value="Shigella T3SS effector IpaH defines"/>
    <property type="match status" value="1"/>
</dbReference>
<reference evidence="8" key="1">
    <citation type="journal article" date="2020" name="Microorganisms">
        <title>Reliable Identification of Environmental Pseudomonas Isolates Using the rpoD Gene.</title>
        <authorList>
            <consortium name="The Broad Institute Genome Sequencing Platform"/>
            <person name="Girard L."/>
            <person name="Lood C."/>
            <person name="Rokni-Zadeh H."/>
            <person name="van Noort V."/>
            <person name="Lavigne R."/>
            <person name="De Mot R."/>
        </authorList>
    </citation>
    <scope>NUCLEOTIDE SEQUENCE</scope>
    <source>
        <strain evidence="8">BW13M1</strain>
    </source>
</reference>
<gene>
    <name evidence="8" type="ORF">HU751_16040</name>
</gene>
<keyword evidence="5" id="KW-0843">Virulence</keyword>
<feature type="active site" description="Glycyl thioester intermediate" evidence="6">
    <location>
        <position position="1305"/>
    </location>
</feature>
<evidence type="ECO:0000259" key="7">
    <source>
        <dbReference type="PROSITE" id="PS52053"/>
    </source>
</evidence>
<keyword evidence="4" id="KW-0677">Repeat</keyword>
<dbReference type="InterPro" id="IPR029487">
    <property type="entry name" value="NEL_dom"/>
</dbReference>
<dbReference type="EMBL" id="JABWRJ010000020">
    <property type="protein sequence ID" value="MBC3447293.1"/>
    <property type="molecule type" value="Genomic_DNA"/>
</dbReference>
<keyword evidence="6" id="KW-0832">Ubl conjugation</keyword>
<dbReference type="GO" id="GO:0005737">
    <property type="term" value="C:cytoplasm"/>
    <property type="evidence" value="ECO:0007669"/>
    <property type="project" value="TreeGrafter"/>
</dbReference>
<evidence type="ECO:0000256" key="6">
    <source>
        <dbReference type="PROSITE-ProRule" id="PRU01398"/>
    </source>
</evidence>
<dbReference type="Gene3D" id="3.80.10.10">
    <property type="entry name" value="Ribonuclease Inhibitor"/>
    <property type="match status" value="1"/>
</dbReference>
<dbReference type="InterPro" id="IPR003591">
    <property type="entry name" value="Leu-rich_rpt_typical-subtyp"/>
</dbReference>
<dbReference type="GO" id="GO:0061630">
    <property type="term" value="F:ubiquitin protein ligase activity"/>
    <property type="evidence" value="ECO:0007669"/>
    <property type="project" value="UniProtKB-EC"/>
</dbReference>
<dbReference type="PROSITE" id="PS52053">
    <property type="entry name" value="NEL"/>
    <property type="match status" value="1"/>
</dbReference>
<evidence type="ECO:0000256" key="1">
    <source>
        <dbReference type="ARBA" id="ARBA00000900"/>
    </source>
</evidence>
<organism evidence="8">
    <name type="scientific">Pseudomonas peradeniyensis</name>
    <dbReference type="NCBI Taxonomy" id="2745488"/>
    <lineage>
        <taxon>Bacteria</taxon>
        <taxon>Pseudomonadati</taxon>
        <taxon>Pseudomonadota</taxon>
        <taxon>Gammaproteobacteria</taxon>
        <taxon>Pseudomonadales</taxon>
        <taxon>Pseudomonadaceae</taxon>
        <taxon>Pseudomonas</taxon>
    </lineage>
</organism>
<dbReference type="EC" id="2.3.2.27" evidence="2"/>
<comment type="similarity">
    <text evidence="6">Belongs to the LRR-containing bacterial E3 ligase family.</text>
</comment>
<dbReference type="InterPro" id="IPR050216">
    <property type="entry name" value="LRR_domain-containing"/>
</dbReference>
<evidence type="ECO:0000256" key="4">
    <source>
        <dbReference type="ARBA" id="ARBA00022737"/>
    </source>
</evidence>
<dbReference type="SMART" id="SM00369">
    <property type="entry name" value="LRR_TYP"/>
    <property type="match status" value="4"/>
</dbReference>
<keyword evidence="6" id="KW-0964">Secreted</keyword>
<dbReference type="InterPro" id="IPR032675">
    <property type="entry name" value="LRR_dom_sf"/>
</dbReference>
<evidence type="ECO:0000256" key="2">
    <source>
        <dbReference type="ARBA" id="ARBA00012483"/>
    </source>
</evidence>
<dbReference type="PANTHER" id="PTHR48051">
    <property type="match status" value="1"/>
</dbReference>
<evidence type="ECO:0000256" key="5">
    <source>
        <dbReference type="ARBA" id="ARBA00023026"/>
    </source>
</evidence>
<dbReference type="PROSITE" id="PS51450">
    <property type="entry name" value="LRR"/>
    <property type="match status" value="1"/>
</dbReference>
<comment type="caution">
    <text evidence="8">The sequence shown here is derived from an EMBL/GenBank/DDBJ whole genome shotgun (WGS) entry which is preliminary data.</text>
</comment>
<keyword evidence="6" id="KW-1035">Host cytoplasm</keyword>
<comment type="PTM">
    <text evidence="6">Ubiquitinated in the presence of host E1 ubiquitin-activating enzyme, E2 ubiquitin-conjugating enzyme and ubiquitin.</text>
</comment>
<proteinExistence type="inferred from homology"/>
<dbReference type="InterPro" id="IPR001611">
    <property type="entry name" value="Leu-rich_rpt"/>
</dbReference>
<dbReference type="RefSeq" id="WP_186733939.1">
    <property type="nucleotide sequence ID" value="NZ_JABWRJ020000005.1"/>
</dbReference>
<reference evidence="8" key="2">
    <citation type="submission" date="2020-07" db="EMBL/GenBank/DDBJ databases">
        <authorList>
            <person name="Lood C."/>
            <person name="Girard L."/>
        </authorList>
    </citation>
    <scope>NUCLEOTIDE SEQUENCE</scope>
    <source>
        <strain evidence="8">BW13M1</strain>
    </source>
</reference>
<dbReference type="Pfam" id="PF14496">
    <property type="entry name" value="NEL"/>
    <property type="match status" value="1"/>
</dbReference>
<keyword evidence="6" id="KW-0808">Transferase</keyword>
<dbReference type="GO" id="GO:0016567">
    <property type="term" value="P:protein ubiquitination"/>
    <property type="evidence" value="ECO:0007669"/>
    <property type="project" value="InterPro"/>
</dbReference>
<keyword evidence="3" id="KW-0433">Leucine-rich repeat</keyword>
<evidence type="ECO:0000256" key="3">
    <source>
        <dbReference type="ARBA" id="ARBA00022614"/>
    </source>
</evidence>
<sequence>MNSNTLLPTEAARNEQLRALLDKFVGARLPDWFTQASLERLRALHKAFQAHESSRQRLAQATVELVSAQQFAEQHFQAMLKTQLPNAPALDALEWIDAWYGVTPILSTPSVEPRELRSPARLRLMQNFPAGASYFVATGLVNTGASSVLASPEVVAGSCRKLDLGKQYQALIGRVLSQANRALLAEHKRAAFVLMCELALCRAGITAEQHVALHQLSSGRMDQPGQRCFASAGELRMLGHTVENALKIQLRDEEGANQGVILYVPDDGQNSLRYFDSSTLMEQALATELDNADIRRDFRERIRLRDRSAFSQLLEMRLSDDVPDLQLEGATSGQDIFITLANTQVARFKDDGKLLLVSNADADQRAANERLAVWSEVGFSVLGLAGLGIPIVGVALFATLVVDTLAHVYEGVVDWSKGHQHEALEHLFAVAETVAITAATAAGATVLAKVFKRSSFVDLLDPVRTGQGARLWQADLQVYESDPGAARLLDNGLYGKGARRWLRADDKYYELQREAPGKPWRLRHAERQDAYGPPVDFNGERCWRIRLERPLEWDDSTQMLNRLWPLDPPLSADTAGRILRVAGVDKEALRGVLVENRPAPIGLRDTLRRYMAANRVSALFSALEKPGAILEDSQVLAWCRACADMHTLDDQAIGRQLLTRRYELREALQKHLAEDLLLAEDPLEALPDDEPAADALLQQMQNEFPGLPLAYATEAVQSADSMLRRVAISESRLPMAILKQVRALLGQARLTRALEGLLLDTSYSDETGELVLALLPRVANWPASLNLELREGSAFGRLIGVLDPGGPRASRTVLVWRSGQFHLYDPEGMALEQDIDAPGGLFQALVGLLGREGKQALKLTDLAPAEQLRQAVIGVLPKTREAVISRLGWRSAAPWFNPGRRLPDGRVGYTLGGSLSRRAGSMDTLRQRARALYPSLSVVEVDRMIQEWQLRTGDAIEELLSQETNFTYLDDTLSAWEREPRSRGVRNRRRQFSNRLRSAWRHEGEIVRSRSEGRVGRILSIEGWRVGSLPDLPAEVDMGHIFELRMSGMDLMSMSPLFLGCFDSLETLSLNNNLLTSVPAQIAQLPKLRRLEMRSNRIQMSAADAATLSSLDGLETLVLDFNPLRSLDLDFSRLTELQFLRVNRCSLRGVPAGIEQCAQLILADLRFNLISTIPNGLMATSRAFRRRVNLDGNPLPLPTLTAFMAGDAEEPVDAQLPEVVDPMQRWLETGESKGRAQRRVMWQRVQQLDGSTQLFQLLANLTRTQDFLQAPKYLGEQVWQLIEEVDSDSVLRDDLFTHAGIQLTCHDSVAERFSRLWMRALVHHAEIEGKVGENGDELLKLGRSLFRLDRLDEFAREEVMLREVSGRDVDELEVVLGLRVELTDTLGLIGQPRSMLYGAVADITPSLKERAVNAVLADETDGHLVQSLANREFWRDYLKVRHGALFAQHDEEYVEKLAALDEQALSSDAYLKACNAVAVEREASERTLMVTLTQDVLDLEAVGGKLDPVDGESAQPD</sequence>
<dbReference type="SUPFAM" id="SSF52058">
    <property type="entry name" value="L domain-like"/>
    <property type="match status" value="1"/>
</dbReference>
<accession>A0A923K238</accession>
<feature type="domain" description="NEL" evidence="7">
    <location>
        <begin position="1218"/>
        <end position="1517"/>
    </location>
</feature>
<dbReference type="GO" id="GO:0005576">
    <property type="term" value="C:extracellular region"/>
    <property type="evidence" value="ECO:0007669"/>
    <property type="project" value="UniProtKB-UniRule"/>
</dbReference>
<name>A0A923K238_9PSED</name>
<dbReference type="Pfam" id="PF20178">
    <property type="entry name" value="ToxA_N"/>
    <property type="match status" value="1"/>
</dbReference>